<dbReference type="InterPro" id="IPR019533">
    <property type="entry name" value="Peptidase_S26"/>
</dbReference>
<protein>
    <recommendedName>
        <fullName evidence="5">Signal peptidase I</fullName>
        <ecNumber evidence="5">3.4.21.89</ecNumber>
    </recommendedName>
</protein>
<keyword evidence="9" id="KW-1185">Reference proteome</keyword>
<evidence type="ECO:0000256" key="7">
    <source>
        <dbReference type="SAM" id="Phobius"/>
    </source>
</evidence>
<evidence type="ECO:0000256" key="1">
    <source>
        <dbReference type="ARBA" id="ARBA00004370"/>
    </source>
</evidence>
<evidence type="ECO:0000256" key="6">
    <source>
        <dbReference type="SAM" id="MobiDB-lite"/>
    </source>
</evidence>
<evidence type="ECO:0000256" key="3">
    <source>
        <dbReference type="ARBA" id="ARBA00022989"/>
    </source>
</evidence>
<dbReference type="NCBIfam" id="TIGR02228">
    <property type="entry name" value="sigpep_I_arch"/>
    <property type="match status" value="1"/>
</dbReference>
<accession>A0ABT8TRE0</accession>
<evidence type="ECO:0000313" key="8">
    <source>
        <dbReference type="EMBL" id="MDO3396530.1"/>
    </source>
</evidence>
<evidence type="ECO:0000256" key="4">
    <source>
        <dbReference type="ARBA" id="ARBA00023136"/>
    </source>
</evidence>
<dbReference type="SUPFAM" id="SSF51306">
    <property type="entry name" value="LexA/Signal peptidase"/>
    <property type="match status" value="1"/>
</dbReference>
<feature type="region of interest" description="Disordered" evidence="6">
    <location>
        <begin position="14"/>
        <end position="46"/>
    </location>
</feature>
<dbReference type="EMBL" id="JAULSC010000011">
    <property type="protein sequence ID" value="MDO3396530.1"/>
    <property type="molecule type" value="Genomic_DNA"/>
</dbReference>
<evidence type="ECO:0000256" key="5">
    <source>
        <dbReference type="NCBIfam" id="TIGR02228"/>
    </source>
</evidence>
<dbReference type="EC" id="3.4.21.89" evidence="5"/>
<feature type="compositionally biased region" description="Polar residues" evidence="6">
    <location>
        <begin position="16"/>
        <end position="36"/>
    </location>
</feature>
<comment type="caution">
    <text evidence="8">The sequence shown here is derived from an EMBL/GenBank/DDBJ whole genome shotgun (WGS) entry which is preliminary data.</text>
</comment>
<evidence type="ECO:0000313" key="9">
    <source>
        <dbReference type="Proteomes" id="UP001168363"/>
    </source>
</evidence>
<name>A0ABT8TRE0_9ACTN</name>
<feature type="transmembrane region" description="Helical" evidence="7">
    <location>
        <begin position="197"/>
        <end position="215"/>
    </location>
</feature>
<sequence length="230" mass="24532">MSSPAVPLVVGRHRATTTSVRTMAPRRSTTPVTAGGTSPAPAPRRPVRRTARVLRRLGRVVTSLLVVAALAFFLFFAVGPHVLGYRTATMLTGSMEPGIMVGDVVVTAERPVADVAVGDVITYHIPIEDHRVETHRITEVIRGEDGSVAVRTKGDNNPNVDPWVATLEGESVWEVQAVIPKVGSVIRALRTPVLNDVILYGALGAVLLLGLGRIWSGDDEDDEPAPADEA</sequence>
<organism evidence="8 9">
    <name type="scientific">Nocardioides cremeus</name>
    <dbReference type="NCBI Taxonomy" id="3058044"/>
    <lineage>
        <taxon>Bacteria</taxon>
        <taxon>Bacillati</taxon>
        <taxon>Actinomycetota</taxon>
        <taxon>Actinomycetes</taxon>
        <taxon>Propionibacteriales</taxon>
        <taxon>Nocardioidaceae</taxon>
        <taxon>Nocardioides</taxon>
    </lineage>
</organism>
<dbReference type="CDD" id="cd06530">
    <property type="entry name" value="S26_SPase_I"/>
    <property type="match status" value="1"/>
</dbReference>
<dbReference type="Proteomes" id="UP001168363">
    <property type="component" value="Unassembled WGS sequence"/>
</dbReference>
<dbReference type="InterPro" id="IPR036286">
    <property type="entry name" value="LexA/Signal_pep-like_sf"/>
</dbReference>
<keyword evidence="4 7" id="KW-0472">Membrane</keyword>
<dbReference type="PANTHER" id="PTHR10806">
    <property type="entry name" value="SIGNAL PEPTIDASE COMPLEX CATALYTIC SUBUNIT SEC11"/>
    <property type="match status" value="1"/>
</dbReference>
<dbReference type="RefSeq" id="WP_302708606.1">
    <property type="nucleotide sequence ID" value="NZ_JAULSC010000011.1"/>
</dbReference>
<reference evidence="8" key="1">
    <citation type="submission" date="2023-06" db="EMBL/GenBank/DDBJ databases">
        <title>Genome sequence of Nocardioides sp. SOB44.</title>
        <authorList>
            <person name="Zhang G."/>
        </authorList>
    </citation>
    <scope>NUCLEOTIDE SEQUENCE</scope>
    <source>
        <strain evidence="8">SOB44</strain>
    </source>
</reference>
<keyword evidence="3 7" id="KW-1133">Transmembrane helix</keyword>
<dbReference type="InterPro" id="IPR001733">
    <property type="entry name" value="Peptidase_S26B"/>
</dbReference>
<dbReference type="PANTHER" id="PTHR10806:SF6">
    <property type="entry name" value="SIGNAL PEPTIDASE COMPLEX CATALYTIC SUBUNIT SEC11"/>
    <property type="match status" value="1"/>
</dbReference>
<feature type="transmembrane region" description="Helical" evidence="7">
    <location>
        <begin position="57"/>
        <end position="78"/>
    </location>
</feature>
<proteinExistence type="predicted"/>
<dbReference type="GO" id="GO:0009003">
    <property type="term" value="F:signal peptidase activity"/>
    <property type="evidence" value="ECO:0007669"/>
    <property type="project" value="UniProtKB-EC"/>
</dbReference>
<keyword evidence="8" id="KW-0378">Hydrolase</keyword>
<comment type="subcellular location">
    <subcellularLocation>
        <location evidence="1">Membrane</location>
    </subcellularLocation>
</comment>
<keyword evidence="2 7" id="KW-0812">Transmembrane</keyword>
<gene>
    <name evidence="8" type="ORF">QWJ41_12425</name>
</gene>
<evidence type="ECO:0000256" key="2">
    <source>
        <dbReference type="ARBA" id="ARBA00022692"/>
    </source>
</evidence>